<reference evidence="3 4" key="1">
    <citation type="submission" date="2018-08" db="EMBL/GenBank/DDBJ databases">
        <title>A genome reference for cultivated species of the human gut microbiota.</title>
        <authorList>
            <person name="Zou Y."/>
            <person name="Xue W."/>
            <person name="Luo G."/>
        </authorList>
    </citation>
    <scope>NUCLEOTIDE SEQUENCE [LARGE SCALE GENOMIC DNA]</scope>
    <source>
        <strain evidence="2 3">TF08-13</strain>
        <strain evidence="1 4">TF09-22</strain>
    </source>
</reference>
<proteinExistence type="predicted"/>
<dbReference type="EMBL" id="QSRB01000001">
    <property type="protein sequence ID" value="RGK88439.1"/>
    <property type="molecule type" value="Genomic_DNA"/>
</dbReference>
<dbReference type="AlphaFoldDB" id="A0A3E4R2Y6"/>
<evidence type="ECO:0000313" key="2">
    <source>
        <dbReference type="EMBL" id="RGL13445.1"/>
    </source>
</evidence>
<accession>A0A3E4R2Y6</accession>
<protein>
    <submittedName>
        <fullName evidence="2">Uncharacterized protein</fullName>
    </submittedName>
</protein>
<dbReference type="EMBL" id="QSRK01000014">
    <property type="protein sequence ID" value="RGL13445.1"/>
    <property type="molecule type" value="Genomic_DNA"/>
</dbReference>
<evidence type="ECO:0000313" key="1">
    <source>
        <dbReference type="EMBL" id="RGK88439.1"/>
    </source>
</evidence>
<dbReference type="Proteomes" id="UP000260795">
    <property type="component" value="Unassembled WGS sequence"/>
</dbReference>
<dbReference type="Proteomes" id="UP000260874">
    <property type="component" value="Unassembled WGS sequence"/>
</dbReference>
<gene>
    <name evidence="2" type="ORF">DXC80_10205</name>
    <name evidence="1" type="ORF">DXC91_00040</name>
</gene>
<organism evidence="2 3">
    <name type="scientific">Bacteroides uniformis</name>
    <dbReference type="NCBI Taxonomy" id="820"/>
    <lineage>
        <taxon>Bacteria</taxon>
        <taxon>Pseudomonadati</taxon>
        <taxon>Bacteroidota</taxon>
        <taxon>Bacteroidia</taxon>
        <taxon>Bacteroidales</taxon>
        <taxon>Bacteroidaceae</taxon>
        <taxon>Bacteroides</taxon>
    </lineage>
</organism>
<sequence length="99" mass="11665">MEELTGIAVGSIGMSLMEFCHCTPHEFFCIYKSWEQTRMREPWERTRFLACCVLQPYSKKALKVTDVCRFEWDAERKATASAEESTRERFEELKRKAGM</sequence>
<evidence type="ECO:0000313" key="4">
    <source>
        <dbReference type="Proteomes" id="UP000260874"/>
    </source>
</evidence>
<comment type="caution">
    <text evidence="2">The sequence shown here is derived from an EMBL/GenBank/DDBJ whole genome shotgun (WGS) entry which is preliminary data.</text>
</comment>
<evidence type="ECO:0000313" key="3">
    <source>
        <dbReference type="Proteomes" id="UP000260795"/>
    </source>
</evidence>
<name>A0A3E4R2Y6_BACUN</name>